<accession>A0AAN6DSU8</accession>
<keyword evidence="3" id="KW-1185">Reference proteome</keyword>
<evidence type="ECO:0000256" key="1">
    <source>
        <dbReference type="SAM" id="MobiDB-lite"/>
    </source>
</evidence>
<dbReference type="AlphaFoldDB" id="A0AAN6DSU8"/>
<dbReference type="GO" id="GO:0000460">
    <property type="term" value="P:maturation of 5.8S rRNA"/>
    <property type="evidence" value="ECO:0007669"/>
    <property type="project" value="TreeGrafter"/>
</dbReference>
<dbReference type="GO" id="GO:0004519">
    <property type="term" value="F:endonuclease activity"/>
    <property type="evidence" value="ECO:0007669"/>
    <property type="project" value="InterPro"/>
</dbReference>
<organism evidence="2 3">
    <name type="scientific">Exophiala viscosa</name>
    <dbReference type="NCBI Taxonomy" id="2486360"/>
    <lineage>
        <taxon>Eukaryota</taxon>
        <taxon>Fungi</taxon>
        <taxon>Dikarya</taxon>
        <taxon>Ascomycota</taxon>
        <taxon>Pezizomycotina</taxon>
        <taxon>Eurotiomycetes</taxon>
        <taxon>Chaetothyriomycetidae</taxon>
        <taxon>Chaetothyriales</taxon>
        <taxon>Herpotrichiellaceae</taxon>
        <taxon>Exophiala</taxon>
    </lineage>
</organism>
<dbReference type="GO" id="GO:0030687">
    <property type="term" value="C:preribosome, large subunit precursor"/>
    <property type="evidence" value="ECO:0007669"/>
    <property type="project" value="TreeGrafter"/>
</dbReference>
<protein>
    <submittedName>
        <fullName evidence="2">Las1-like-domain-containing protein</fullName>
    </submittedName>
</protein>
<dbReference type="GO" id="GO:0090730">
    <property type="term" value="C:Las1 complex"/>
    <property type="evidence" value="ECO:0007669"/>
    <property type="project" value="InterPro"/>
</dbReference>
<dbReference type="Proteomes" id="UP001203852">
    <property type="component" value="Unassembled WGS sequence"/>
</dbReference>
<feature type="region of interest" description="Disordered" evidence="1">
    <location>
        <begin position="234"/>
        <end position="271"/>
    </location>
</feature>
<dbReference type="InterPro" id="IPR007174">
    <property type="entry name" value="Las1"/>
</dbReference>
<dbReference type="Pfam" id="PF04031">
    <property type="entry name" value="Las1"/>
    <property type="match status" value="1"/>
</dbReference>
<proteinExistence type="predicted"/>
<sequence length="271" mass="30908">MVLQFPPWRHDSELAMIRDWFFPDHAKHDVFSAPIQDMRQRAIDKVNLWLFKAGQLPAAIVATAGLTEALLHDDQERPARGISDSAMQSIYAMAFARFVNGFVDRDVARSHAAEMALKEDGSEVEEEVLPSKGENSMYAHAVTIGLPQKFVDLRHQVAHGNMPNVYYMRQMTLQALAWLWERWWVKSVTGDPSKALREVEERRRISREAAEREVTTHSNLYGYGPKSMDGLCREALQEETSEAVSRSDQEGRPQRPGTAQKRKARVLEEAF</sequence>
<evidence type="ECO:0000313" key="3">
    <source>
        <dbReference type="Proteomes" id="UP001203852"/>
    </source>
</evidence>
<dbReference type="GO" id="GO:0000470">
    <property type="term" value="P:maturation of LSU-rRNA"/>
    <property type="evidence" value="ECO:0007669"/>
    <property type="project" value="TreeGrafter"/>
</dbReference>
<dbReference type="EMBL" id="MU404357">
    <property type="protein sequence ID" value="KAI1611007.1"/>
    <property type="molecule type" value="Genomic_DNA"/>
</dbReference>
<dbReference type="PANTHER" id="PTHR15002">
    <property type="entry name" value="RIBOSOMAL BIOGENESIS PROTEIN LAS1L"/>
    <property type="match status" value="1"/>
</dbReference>
<gene>
    <name evidence="2" type="ORF">EDD36DRAFT_442958</name>
</gene>
<reference evidence="2" key="1">
    <citation type="journal article" date="2022" name="bioRxiv">
        <title>Deciphering the potential niche of two novel black yeast fungi from a biological soil crust based on their genomes, phenotypes, and melanin regulation.</title>
        <authorList>
            <consortium name="DOE Joint Genome Institute"/>
            <person name="Carr E.C."/>
            <person name="Barton Q."/>
            <person name="Grambo S."/>
            <person name="Sullivan M."/>
            <person name="Renfro C.M."/>
            <person name="Kuo A."/>
            <person name="Pangilinan J."/>
            <person name="Lipzen A."/>
            <person name="Keymanesh K."/>
            <person name="Savage E."/>
            <person name="Barry K."/>
            <person name="Grigoriev I.V."/>
            <person name="Riekhof W.R."/>
            <person name="Harris S.S."/>
        </authorList>
    </citation>
    <scope>NUCLEOTIDE SEQUENCE</scope>
    <source>
        <strain evidence="2">JF 03-4F</strain>
    </source>
</reference>
<name>A0AAN6DSU8_9EURO</name>
<comment type="caution">
    <text evidence="2">The sequence shown here is derived from an EMBL/GenBank/DDBJ whole genome shotgun (WGS) entry which is preliminary data.</text>
</comment>
<evidence type="ECO:0000313" key="2">
    <source>
        <dbReference type="EMBL" id="KAI1611007.1"/>
    </source>
</evidence>
<dbReference type="PANTHER" id="PTHR15002:SF0">
    <property type="entry name" value="RIBOSOMAL BIOGENESIS PROTEIN LAS1L"/>
    <property type="match status" value="1"/>
</dbReference>